<dbReference type="EMBL" id="JAJOMB010000008">
    <property type="protein sequence ID" value="MCD5312484.1"/>
    <property type="molecule type" value="Genomic_DNA"/>
</dbReference>
<comment type="caution">
    <text evidence="2">The sequence shown here is derived from an EMBL/GenBank/DDBJ whole genome shotgun (WGS) entry which is preliminary data.</text>
</comment>
<protein>
    <submittedName>
        <fullName evidence="2">M15 family metallopeptidase</fullName>
    </submittedName>
</protein>
<dbReference type="InterPro" id="IPR039561">
    <property type="entry name" value="Peptidase_M15C"/>
</dbReference>
<evidence type="ECO:0000313" key="2">
    <source>
        <dbReference type="EMBL" id="MCD5312484.1"/>
    </source>
</evidence>
<accession>A0A9X1NF57</accession>
<gene>
    <name evidence="2" type="ORF">LR394_16370</name>
</gene>
<feature type="domain" description="Peptidase M15C" evidence="1">
    <location>
        <begin position="69"/>
        <end position="140"/>
    </location>
</feature>
<reference evidence="2" key="1">
    <citation type="submission" date="2021-11" db="EMBL/GenBank/DDBJ databases">
        <title>Streptomyces corallinus and Kineosporia corallina sp. nov., two new coral-derived marine actinobacteria.</title>
        <authorList>
            <person name="Buangrab K."/>
            <person name="Sutthacheep M."/>
            <person name="Yeemin T."/>
            <person name="Harunari E."/>
            <person name="Igarashi Y."/>
            <person name="Sripreechasak P."/>
            <person name="Kanchanasin P."/>
            <person name="Tanasupawat S."/>
            <person name="Phongsopitanun W."/>
        </authorList>
    </citation>
    <scope>NUCLEOTIDE SEQUENCE</scope>
    <source>
        <strain evidence="2">JCM 31032</strain>
    </source>
</reference>
<organism evidence="2 3">
    <name type="scientific">Kineosporia babensis</name>
    <dbReference type="NCBI Taxonomy" id="499548"/>
    <lineage>
        <taxon>Bacteria</taxon>
        <taxon>Bacillati</taxon>
        <taxon>Actinomycetota</taxon>
        <taxon>Actinomycetes</taxon>
        <taxon>Kineosporiales</taxon>
        <taxon>Kineosporiaceae</taxon>
        <taxon>Kineosporia</taxon>
    </lineage>
</organism>
<proteinExistence type="predicted"/>
<dbReference type="AlphaFoldDB" id="A0A9X1NF57"/>
<dbReference type="GO" id="GO:0008233">
    <property type="term" value="F:peptidase activity"/>
    <property type="evidence" value="ECO:0007669"/>
    <property type="project" value="InterPro"/>
</dbReference>
<name>A0A9X1NF57_9ACTN</name>
<evidence type="ECO:0000259" key="1">
    <source>
        <dbReference type="Pfam" id="PF13539"/>
    </source>
</evidence>
<evidence type="ECO:0000313" key="3">
    <source>
        <dbReference type="Proteomes" id="UP001138997"/>
    </source>
</evidence>
<keyword evidence="3" id="KW-1185">Reference proteome</keyword>
<sequence>MADHSQNGWPVLSSTRLTWFSAAGGRFAAANSDVAFLARYLIDRFDKEVEKIDGRVLDDWSWAARNVRGSSSVISNHASATAWDLNALKHPRGARNTFTRSQISKVHAILARITDGKGHKIFRWGEDYVNATVDGMHFEINASKAQVSRARTVLQQRLEEEEDMKWTDQVKLTATDAKIWGKPYKTGEKVTYGLMVRYPTLARKTQADLRAFAAASAKRDAAMKAQLDTLIAAVGALSSGSAAEVSKAFADGMSAMRAEVDKIDAETSVVDGTGVSDEEIAADVEAAIAEAEAEEAIDLTQAERASA</sequence>
<dbReference type="Pfam" id="PF13539">
    <property type="entry name" value="Peptidase_M15_4"/>
    <property type="match status" value="1"/>
</dbReference>
<dbReference type="RefSeq" id="WP_231442750.1">
    <property type="nucleotide sequence ID" value="NZ_JAJOMB010000008.1"/>
</dbReference>
<dbReference type="Proteomes" id="UP001138997">
    <property type="component" value="Unassembled WGS sequence"/>
</dbReference>